<dbReference type="EMBL" id="LAHO01000011">
    <property type="protein sequence ID" value="KKO45168.1"/>
    <property type="molecule type" value="Genomic_DNA"/>
</dbReference>
<evidence type="ECO:0000313" key="2">
    <source>
        <dbReference type="Proteomes" id="UP000034228"/>
    </source>
</evidence>
<dbReference type="AlphaFoldDB" id="A0A0M2V7P3"/>
<reference evidence="1 2" key="1">
    <citation type="submission" date="2015-03" db="EMBL/GenBank/DDBJ databases">
        <title>Draft genome sequences of two protease-producing strains of Arsukibacterium isolated from two cold and alkaline environments.</title>
        <authorList>
            <person name="Lylloff J.E."/>
            <person name="Skov L.B."/>
            <person name="Jepsen M."/>
            <person name="Hallin P.F."/>
            <person name="Sorensen S.J."/>
            <person name="Stougaard P."/>
            <person name="Glaring M.A."/>
        </authorList>
    </citation>
    <scope>NUCLEOTIDE SEQUENCE [LARGE SCALE GENOMIC DNA]</scope>
    <source>
        <strain evidence="1 2">GCM72</strain>
    </source>
</reference>
<sequence length="120" mass="13244">MLSEASMSINSTSKIDALIAQRQQMSQRLKDIDDQLLNQIRESAKLVNVPVTNAAVARLIEQYSAGMSVTDICLIANLSPTTYYNILSKLDTVKIKTLQTVLNTIGLELYVGEKNTGVRK</sequence>
<protein>
    <submittedName>
        <fullName evidence="1">Uncharacterized protein</fullName>
    </submittedName>
</protein>
<dbReference type="Proteomes" id="UP000034228">
    <property type="component" value="Unassembled WGS sequence"/>
</dbReference>
<name>A0A0M2V7P3_9GAMM</name>
<accession>A0A0M2V7P3</accession>
<proteinExistence type="predicted"/>
<organism evidence="1 2">
    <name type="scientific">Arsukibacterium ikkense</name>
    <dbReference type="NCBI Taxonomy" id="336831"/>
    <lineage>
        <taxon>Bacteria</taxon>
        <taxon>Pseudomonadati</taxon>
        <taxon>Pseudomonadota</taxon>
        <taxon>Gammaproteobacteria</taxon>
        <taxon>Chromatiales</taxon>
        <taxon>Chromatiaceae</taxon>
        <taxon>Arsukibacterium</taxon>
    </lineage>
</organism>
<evidence type="ECO:0000313" key="1">
    <source>
        <dbReference type="EMBL" id="KKO45168.1"/>
    </source>
</evidence>
<comment type="caution">
    <text evidence="1">The sequence shown here is derived from an EMBL/GenBank/DDBJ whole genome shotgun (WGS) entry which is preliminary data.</text>
</comment>
<keyword evidence="2" id="KW-1185">Reference proteome</keyword>
<gene>
    <name evidence="1" type="ORF">WG68_12125</name>
</gene>